<evidence type="ECO:0000256" key="8">
    <source>
        <dbReference type="ARBA" id="ARBA00022723"/>
    </source>
</evidence>
<keyword evidence="12 16" id="KW-0333">Golgi apparatus</keyword>
<evidence type="ECO:0000256" key="4">
    <source>
        <dbReference type="ARBA" id="ARBA00005680"/>
    </source>
</evidence>
<evidence type="ECO:0000256" key="7">
    <source>
        <dbReference type="ARBA" id="ARBA00022692"/>
    </source>
</evidence>
<dbReference type="PANTHER" id="PTHR11675:SF68">
    <property type="entry name" value="N-ACETYLGALACTOSAMINYLTRANSFERASE 7"/>
    <property type="match status" value="1"/>
</dbReference>
<comment type="similarity">
    <text evidence="4 16">Belongs to the glycosyltransferase 2 family. GalNAc-T subfamily.</text>
</comment>
<evidence type="ECO:0000259" key="17">
    <source>
        <dbReference type="SMART" id="SM00458"/>
    </source>
</evidence>
<keyword evidence="15 16" id="KW-0464">Manganese</keyword>
<evidence type="ECO:0000256" key="6">
    <source>
        <dbReference type="ARBA" id="ARBA00022679"/>
    </source>
</evidence>
<keyword evidence="11 16" id="KW-1133">Transmembrane helix</keyword>
<evidence type="ECO:0000256" key="11">
    <source>
        <dbReference type="ARBA" id="ARBA00022989"/>
    </source>
</evidence>
<dbReference type="RefSeq" id="XP_002742193.1">
    <property type="nucleotide sequence ID" value="XM_002742147.2"/>
</dbReference>
<feature type="transmembrane region" description="Helical" evidence="16">
    <location>
        <begin position="12"/>
        <end position="31"/>
    </location>
</feature>
<keyword evidence="9 16" id="KW-0430">Lectin</keyword>
<evidence type="ECO:0000313" key="18">
    <source>
        <dbReference type="Proteomes" id="UP000694865"/>
    </source>
</evidence>
<evidence type="ECO:0000256" key="3">
    <source>
        <dbReference type="ARBA" id="ARBA00004922"/>
    </source>
</evidence>
<keyword evidence="14 16" id="KW-1015">Disulfide bond</keyword>
<dbReference type="EC" id="2.4.1.-" evidence="16"/>
<reference evidence="19" key="1">
    <citation type="submission" date="2025-08" db="UniProtKB">
        <authorList>
            <consortium name="RefSeq"/>
        </authorList>
    </citation>
    <scope>IDENTIFICATION</scope>
    <source>
        <tissue evidence="19">Testes</tissue>
    </source>
</reference>
<keyword evidence="10" id="KW-0735">Signal-anchor</keyword>
<sequence>MIVYVWKKRRVLRLMVFIMFALFCWKLYITIPNLQPDRTDSGDLSQIEKNDFSSLDSHIKKKEQNYGGISKNIVIGLPKVEGIEVDLNSKRKDIGGKKDTKEIVEDTLTFEAGAVFKPGIVGNFEPPKSERRTGLGEGAIPVQLNPADENKYVKAKREFGFNMVISDQISLDRTVKDIRDPECKYWHYPTDLPTASVVLVFINEGWSTLMRTVHSVFNTSPSHLLAEIVMVDDFSDKDHLKSKLEEYIKQDRFEGKIKLVRNAKREGLIRARTIGAINAERGEVVVFLDAHCECSPNWLPPLLSRIKQNRKAVVCPLVDAVDADNFGYAPQADGMARGVFNWDFFYKRIPIPPKEANRRERNSEPYRSPVMAGGLFALSRSFFFDIGGYDNGLDIWGGEQYEISFKIWMCGGILEFVPCSRVGHIYRRGGIPYSYPQSDDGISIVNKNYLRVAEVWMDEYKEYFYRMKPELRGKPYGDITEQVQFRQEHCPHDFKWFMDEVAYDITERFPLISKNIGWGEVRGVGSSKCVDSMGRSPSGKVALYGCHGYGGSQLLRLNEGGEFRVNEECLYTDGSTVKLERCVPRKQYGWNFNENDSKITVQDGMCLDRTETELFVSPCLPDKDTQKWQFNELS</sequence>
<evidence type="ECO:0000256" key="12">
    <source>
        <dbReference type="ARBA" id="ARBA00023034"/>
    </source>
</evidence>
<evidence type="ECO:0000256" key="14">
    <source>
        <dbReference type="ARBA" id="ARBA00023157"/>
    </source>
</evidence>
<dbReference type="InterPro" id="IPR029044">
    <property type="entry name" value="Nucleotide-diphossugar_trans"/>
</dbReference>
<dbReference type="SUPFAM" id="SSF50370">
    <property type="entry name" value="Ricin B-like lectins"/>
    <property type="match status" value="1"/>
</dbReference>
<evidence type="ECO:0000256" key="1">
    <source>
        <dbReference type="ARBA" id="ARBA00001936"/>
    </source>
</evidence>
<keyword evidence="5 16" id="KW-0328">Glycosyltransferase</keyword>
<dbReference type="Gene3D" id="2.80.10.50">
    <property type="match status" value="1"/>
</dbReference>
<dbReference type="SMART" id="SM00458">
    <property type="entry name" value="RICIN"/>
    <property type="match status" value="1"/>
</dbReference>
<evidence type="ECO:0000313" key="19">
    <source>
        <dbReference type="RefSeq" id="XP_002742193.1"/>
    </source>
</evidence>
<evidence type="ECO:0000256" key="10">
    <source>
        <dbReference type="ARBA" id="ARBA00022968"/>
    </source>
</evidence>
<evidence type="ECO:0000256" key="13">
    <source>
        <dbReference type="ARBA" id="ARBA00023136"/>
    </source>
</evidence>
<gene>
    <name evidence="19" type="primary">LOC100378995</name>
</gene>
<dbReference type="InterPro" id="IPR000772">
    <property type="entry name" value="Ricin_B_lectin"/>
</dbReference>
<comment type="subcellular location">
    <subcellularLocation>
        <location evidence="2 16">Golgi apparatus membrane</location>
        <topology evidence="2 16">Single-pass type II membrane protein</topology>
    </subcellularLocation>
</comment>
<dbReference type="InterPro" id="IPR001173">
    <property type="entry name" value="Glyco_trans_2-like"/>
</dbReference>
<proteinExistence type="inferred from homology"/>
<comment type="cofactor">
    <cofactor evidence="1 16">
        <name>Mn(2+)</name>
        <dbReference type="ChEBI" id="CHEBI:29035"/>
    </cofactor>
</comment>
<protein>
    <recommendedName>
        <fullName evidence="16">Polypeptide N-acetylgalactosaminyltransferase</fullName>
        <ecNumber evidence="16">2.4.1.-</ecNumber>
    </recommendedName>
    <alternativeName>
        <fullName evidence="16">Protein-UDP acetylgalactosaminyltransferase</fullName>
    </alternativeName>
</protein>
<dbReference type="CDD" id="cd23437">
    <property type="entry name" value="beta-trefoil_Ricin_GALNT7"/>
    <property type="match status" value="1"/>
</dbReference>
<evidence type="ECO:0000256" key="15">
    <source>
        <dbReference type="ARBA" id="ARBA00023211"/>
    </source>
</evidence>
<keyword evidence="6 16" id="KW-0808">Transferase</keyword>
<dbReference type="Pfam" id="PF00535">
    <property type="entry name" value="Glycos_transf_2"/>
    <property type="match status" value="1"/>
</dbReference>
<dbReference type="SUPFAM" id="SSF53448">
    <property type="entry name" value="Nucleotide-diphospho-sugar transferases"/>
    <property type="match status" value="1"/>
</dbReference>
<dbReference type="PROSITE" id="PS50231">
    <property type="entry name" value="RICIN_B_LECTIN"/>
    <property type="match status" value="1"/>
</dbReference>
<evidence type="ECO:0000256" key="5">
    <source>
        <dbReference type="ARBA" id="ARBA00022676"/>
    </source>
</evidence>
<keyword evidence="13 16" id="KW-0472">Membrane</keyword>
<dbReference type="Proteomes" id="UP000694865">
    <property type="component" value="Unplaced"/>
</dbReference>
<keyword evidence="18" id="KW-1185">Reference proteome</keyword>
<dbReference type="InterPro" id="IPR035992">
    <property type="entry name" value="Ricin_B-like_lectins"/>
</dbReference>
<dbReference type="PANTHER" id="PTHR11675">
    <property type="entry name" value="N-ACETYLGALACTOSAMINYLTRANSFERASE"/>
    <property type="match status" value="1"/>
</dbReference>
<name>A0ABM0H1L7_SACKO</name>
<feature type="domain" description="Ricin B lectin" evidence="17">
    <location>
        <begin position="518"/>
        <end position="631"/>
    </location>
</feature>
<keyword evidence="7 16" id="KW-0812">Transmembrane</keyword>
<comment type="pathway">
    <text evidence="3 16">Protein modification; protein glycosylation.</text>
</comment>
<accession>A0ABM0H1L7</accession>
<organism evidence="18 19">
    <name type="scientific">Saccoglossus kowalevskii</name>
    <name type="common">Acorn worm</name>
    <dbReference type="NCBI Taxonomy" id="10224"/>
    <lineage>
        <taxon>Eukaryota</taxon>
        <taxon>Metazoa</taxon>
        <taxon>Hemichordata</taxon>
        <taxon>Enteropneusta</taxon>
        <taxon>Harrimaniidae</taxon>
        <taxon>Saccoglossus</taxon>
    </lineage>
</organism>
<dbReference type="Pfam" id="PF00652">
    <property type="entry name" value="Ricin_B_lectin"/>
    <property type="match status" value="1"/>
</dbReference>
<dbReference type="CDD" id="cd02510">
    <property type="entry name" value="pp-GalNAc-T"/>
    <property type="match status" value="1"/>
</dbReference>
<dbReference type="Gene3D" id="3.90.550.10">
    <property type="entry name" value="Spore Coat Polysaccharide Biosynthesis Protein SpsA, Chain A"/>
    <property type="match status" value="1"/>
</dbReference>
<dbReference type="GeneID" id="100378995"/>
<keyword evidence="8" id="KW-0479">Metal-binding</keyword>
<evidence type="ECO:0000256" key="16">
    <source>
        <dbReference type="RuleBase" id="RU361242"/>
    </source>
</evidence>
<dbReference type="InterPro" id="IPR045885">
    <property type="entry name" value="GalNAc-T"/>
</dbReference>
<evidence type="ECO:0000256" key="9">
    <source>
        <dbReference type="ARBA" id="ARBA00022734"/>
    </source>
</evidence>
<evidence type="ECO:0000256" key="2">
    <source>
        <dbReference type="ARBA" id="ARBA00004323"/>
    </source>
</evidence>